<dbReference type="SUPFAM" id="SSF103473">
    <property type="entry name" value="MFS general substrate transporter"/>
    <property type="match status" value="1"/>
</dbReference>
<gene>
    <name evidence="8" type="ORF">F8O02_08380</name>
</gene>
<feature type="compositionally biased region" description="Low complexity" evidence="5">
    <location>
        <begin position="9"/>
        <end position="29"/>
    </location>
</feature>
<feature type="transmembrane region" description="Helical" evidence="6">
    <location>
        <begin position="67"/>
        <end position="93"/>
    </location>
</feature>
<dbReference type="CDD" id="cd17316">
    <property type="entry name" value="MFS_SV2_like"/>
    <property type="match status" value="1"/>
</dbReference>
<feature type="transmembrane region" description="Helical" evidence="6">
    <location>
        <begin position="377"/>
        <end position="402"/>
    </location>
</feature>
<feature type="transmembrane region" description="Helical" evidence="6">
    <location>
        <begin position="132"/>
        <end position="151"/>
    </location>
</feature>
<feature type="transmembrane region" description="Helical" evidence="6">
    <location>
        <begin position="353"/>
        <end position="371"/>
    </location>
</feature>
<keyword evidence="2 6" id="KW-0812">Transmembrane</keyword>
<dbReference type="InterPro" id="IPR005828">
    <property type="entry name" value="MFS_sugar_transport-like"/>
</dbReference>
<comment type="caution">
    <text evidence="8">The sequence shown here is derived from an EMBL/GenBank/DDBJ whole genome shotgun (WGS) entry which is preliminary data.</text>
</comment>
<dbReference type="PROSITE" id="PS00217">
    <property type="entry name" value="SUGAR_TRANSPORT_2"/>
    <property type="match status" value="1"/>
</dbReference>
<organism evidence="8 9">
    <name type="scientific">Pseudoclavibacter caeni</name>
    <dbReference type="NCBI Taxonomy" id="908846"/>
    <lineage>
        <taxon>Bacteria</taxon>
        <taxon>Bacillati</taxon>
        <taxon>Actinomycetota</taxon>
        <taxon>Actinomycetes</taxon>
        <taxon>Micrococcales</taxon>
        <taxon>Microbacteriaceae</taxon>
        <taxon>Pseudoclavibacter</taxon>
    </lineage>
</organism>
<feature type="transmembrane region" description="Helical" evidence="6">
    <location>
        <begin position="414"/>
        <end position="436"/>
    </location>
</feature>
<comment type="subcellular location">
    <subcellularLocation>
        <location evidence="1">Cell membrane</location>
        <topology evidence="1">Multi-pass membrane protein</topology>
    </subcellularLocation>
</comment>
<feature type="transmembrane region" description="Helical" evidence="6">
    <location>
        <begin position="442"/>
        <end position="462"/>
    </location>
</feature>
<dbReference type="OrthoDB" id="9787026at2"/>
<dbReference type="Proteomes" id="UP000481339">
    <property type="component" value="Unassembled WGS sequence"/>
</dbReference>
<evidence type="ECO:0000259" key="7">
    <source>
        <dbReference type="PROSITE" id="PS50850"/>
    </source>
</evidence>
<dbReference type="InterPro" id="IPR005829">
    <property type="entry name" value="Sugar_transporter_CS"/>
</dbReference>
<evidence type="ECO:0000256" key="3">
    <source>
        <dbReference type="ARBA" id="ARBA00022989"/>
    </source>
</evidence>
<feature type="domain" description="Major facilitator superfamily (MFS) profile" evidence="7">
    <location>
        <begin position="67"/>
        <end position="467"/>
    </location>
</feature>
<dbReference type="GO" id="GO:0005886">
    <property type="term" value="C:plasma membrane"/>
    <property type="evidence" value="ECO:0007669"/>
    <property type="project" value="UniProtKB-SubCell"/>
</dbReference>
<dbReference type="PROSITE" id="PS50850">
    <property type="entry name" value="MFS"/>
    <property type="match status" value="1"/>
</dbReference>
<feature type="transmembrane region" description="Helical" evidence="6">
    <location>
        <begin position="105"/>
        <end position="125"/>
    </location>
</feature>
<accession>A0A7C8BME7</accession>
<keyword evidence="3 6" id="KW-1133">Transmembrane helix</keyword>
<feature type="transmembrane region" description="Helical" evidence="6">
    <location>
        <begin position="191"/>
        <end position="213"/>
    </location>
</feature>
<feature type="transmembrane region" description="Helical" evidence="6">
    <location>
        <begin position="326"/>
        <end position="346"/>
    </location>
</feature>
<reference evidence="8 9" key="1">
    <citation type="submission" date="2019-09" db="EMBL/GenBank/DDBJ databases">
        <title>Phylogeny of genus Pseudoclavibacter and closely related genus.</title>
        <authorList>
            <person name="Li Y."/>
        </authorList>
    </citation>
    <scope>NUCLEOTIDE SEQUENCE [LARGE SCALE GENOMIC DNA]</scope>
    <source>
        <strain evidence="8 9">JCM 16921</strain>
    </source>
</reference>
<dbReference type="RefSeq" id="WP_158036798.1">
    <property type="nucleotide sequence ID" value="NZ_BAAAZV010000001.1"/>
</dbReference>
<keyword evidence="9" id="KW-1185">Reference proteome</keyword>
<dbReference type="Gene3D" id="1.20.1250.20">
    <property type="entry name" value="MFS general substrate transporter like domains"/>
    <property type="match status" value="1"/>
</dbReference>
<sequence length="472" mass="49524">MSTTKSTQAASHHAAPTSATSAASSATAPAAPPTATPTTSPARFGERGVRLIQRLDQTRESPLFRHVFALVAGGMLLDAFDVYLASAVTSAILANGWSTLQLNSLFLSAGFLGLFLGSLVSGFVGDLRGRRVAYQVNLAVFGGASLLSALAPNMGVLIVLRFIAGVGLGAEIVTGYALITEFAPVGHRGRWAAATSVVANCGAPVTLLVSTIVIPHLGWRPMFVIVGVLAAILWWLRRDVPESPRWLVAHGRLDEAESIIAELETGGRIEPTEARAHELVRRGSRGRMLLVASVAASATIICQYTFTTWVPTLLGRRGIGISGSLGLSTLMMVGAPLGCLLGAWAVDRIGRKPTIIAAFAATAVLGVAYAMQTSRVGVVVVGFVLTACFYVLMASVIAVYVAELFPTDWRFRGAGIANAVAKLLTVAMPVVVTAVLQVAPDWTIFAGISAIAAIACAVVWVWGPETNRRLLD</sequence>
<evidence type="ECO:0000256" key="2">
    <source>
        <dbReference type="ARBA" id="ARBA00022692"/>
    </source>
</evidence>
<dbReference type="GO" id="GO:0046943">
    <property type="term" value="F:carboxylic acid transmembrane transporter activity"/>
    <property type="evidence" value="ECO:0007669"/>
    <property type="project" value="TreeGrafter"/>
</dbReference>
<dbReference type="EMBL" id="WBKA01000008">
    <property type="protein sequence ID" value="KAB1631213.1"/>
    <property type="molecule type" value="Genomic_DNA"/>
</dbReference>
<name>A0A7C8BME7_9MICO</name>
<evidence type="ECO:0000313" key="8">
    <source>
        <dbReference type="EMBL" id="KAB1631213.1"/>
    </source>
</evidence>
<dbReference type="AlphaFoldDB" id="A0A7C8BME7"/>
<feature type="transmembrane region" description="Helical" evidence="6">
    <location>
        <begin position="219"/>
        <end position="236"/>
    </location>
</feature>
<dbReference type="Pfam" id="PF00083">
    <property type="entry name" value="Sugar_tr"/>
    <property type="match status" value="1"/>
</dbReference>
<proteinExistence type="predicted"/>
<dbReference type="InterPro" id="IPR036259">
    <property type="entry name" value="MFS_trans_sf"/>
</dbReference>
<evidence type="ECO:0000256" key="1">
    <source>
        <dbReference type="ARBA" id="ARBA00004651"/>
    </source>
</evidence>
<dbReference type="PANTHER" id="PTHR23508:SF10">
    <property type="entry name" value="CARBOXYLIC ACID TRANSPORTER PROTEIN HOMOLOG"/>
    <property type="match status" value="1"/>
</dbReference>
<keyword evidence="4 6" id="KW-0472">Membrane</keyword>
<evidence type="ECO:0000256" key="6">
    <source>
        <dbReference type="SAM" id="Phobius"/>
    </source>
</evidence>
<evidence type="ECO:0000256" key="4">
    <source>
        <dbReference type="ARBA" id="ARBA00023136"/>
    </source>
</evidence>
<evidence type="ECO:0000313" key="9">
    <source>
        <dbReference type="Proteomes" id="UP000481339"/>
    </source>
</evidence>
<protein>
    <submittedName>
        <fullName evidence="8">MFS transporter</fullName>
    </submittedName>
</protein>
<feature type="transmembrane region" description="Helical" evidence="6">
    <location>
        <begin position="157"/>
        <end position="179"/>
    </location>
</feature>
<evidence type="ECO:0000256" key="5">
    <source>
        <dbReference type="SAM" id="MobiDB-lite"/>
    </source>
</evidence>
<dbReference type="PROSITE" id="PS00216">
    <property type="entry name" value="SUGAR_TRANSPORT_1"/>
    <property type="match status" value="1"/>
</dbReference>
<feature type="region of interest" description="Disordered" evidence="5">
    <location>
        <begin position="1"/>
        <end position="43"/>
    </location>
</feature>
<dbReference type="PANTHER" id="PTHR23508">
    <property type="entry name" value="CARBOXYLIC ACID TRANSPORTER PROTEIN HOMOLOG"/>
    <property type="match status" value="1"/>
</dbReference>
<feature type="transmembrane region" description="Helical" evidence="6">
    <location>
        <begin position="288"/>
        <end position="306"/>
    </location>
</feature>
<dbReference type="InterPro" id="IPR020846">
    <property type="entry name" value="MFS_dom"/>
</dbReference>